<dbReference type="EMBL" id="QHKO01000002">
    <property type="protein sequence ID" value="RAL23518.1"/>
    <property type="molecule type" value="Genomic_DNA"/>
</dbReference>
<dbReference type="RefSeq" id="WP_111728776.1">
    <property type="nucleotide sequence ID" value="NZ_QHKO01000002.1"/>
</dbReference>
<comment type="caution">
    <text evidence="2">The sequence shown here is derived from an EMBL/GenBank/DDBJ whole genome shotgun (WGS) entry which is preliminary data.</text>
</comment>
<keyword evidence="1" id="KW-0472">Membrane</keyword>
<accession>A0A328C9A8</accession>
<evidence type="ECO:0000313" key="2">
    <source>
        <dbReference type="EMBL" id="RAL23518.1"/>
    </source>
</evidence>
<dbReference type="AlphaFoldDB" id="A0A328C9A8"/>
<evidence type="ECO:0000256" key="1">
    <source>
        <dbReference type="SAM" id="Phobius"/>
    </source>
</evidence>
<name>A0A328C9A8_9DELT</name>
<keyword evidence="3" id="KW-1185">Reference proteome</keyword>
<evidence type="ECO:0008006" key="4">
    <source>
        <dbReference type="Google" id="ProtNLM"/>
    </source>
</evidence>
<dbReference type="InterPro" id="IPR049806">
    <property type="entry name" value="MasK-like_C"/>
</dbReference>
<keyword evidence="1" id="KW-0812">Transmembrane</keyword>
<protein>
    <recommendedName>
        <fullName evidence="4">AgmX/PglI C-terminal domain-containing protein</fullName>
    </recommendedName>
</protein>
<dbReference type="NCBIfam" id="NF033768">
    <property type="entry name" value="myxo_SS_tail"/>
    <property type="match status" value="1"/>
</dbReference>
<proteinExistence type="predicted"/>
<feature type="transmembrane region" description="Helical" evidence="1">
    <location>
        <begin position="12"/>
        <end position="36"/>
    </location>
</feature>
<reference evidence="2 3" key="1">
    <citation type="submission" date="2018-05" db="EMBL/GenBank/DDBJ databases">
        <title>Lujinxingia marina gen. nov. sp. nov., a new facultative anaerobic member of the class Deltaproteobacteria, and proposal of Lujinxingaceae fam. nov.</title>
        <authorList>
            <person name="Li C.-M."/>
        </authorList>
    </citation>
    <scope>NUCLEOTIDE SEQUENCE [LARGE SCALE GENOMIC DNA]</scope>
    <source>
        <strain evidence="2 3">B210</strain>
    </source>
</reference>
<organism evidence="2 3">
    <name type="scientific">Lujinxingia litoralis</name>
    <dbReference type="NCBI Taxonomy" id="2211119"/>
    <lineage>
        <taxon>Bacteria</taxon>
        <taxon>Deltaproteobacteria</taxon>
        <taxon>Bradymonadales</taxon>
        <taxon>Lujinxingiaceae</taxon>
        <taxon>Lujinxingia</taxon>
    </lineage>
</organism>
<gene>
    <name evidence="2" type="ORF">DL240_04985</name>
</gene>
<dbReference type="Proteomes" id="UP000249169">
    <property type="component" value="Unassembled WGS sequence"/>
</dbReference>
<evidence type="ECO:0000313" key="3">
    <source>
        <dbReference type="Proteomes" id="UP000249169"/>
    </source>
</evidence>
<keyword evidence="1" id="KW-1133">Transmembrane helix</keyword>
<sequence>MSTSSSGCGPLVVIIIAIFTGTLGFMSGAGGLYLYLAQSSDGLERLKLGDGPQRDVNGAAEPTANGEDAYAMVYPILDTLQFQGTIDQKSVRTRIANERTAFQRCYQKELEKEPNTRGELSLQFTVSGSTGGVIAAVTRDNYTGSEGLAACVTDVLKTWSFPAPKTSQIAVVRFETLFLPFRAEQG</sequence>
<dbReference type="OrthoDB" id="5507309at2"/>